<dbReference type="Proteomes" id="UP000232638">
    <property type="component" value="Chromosome"/>
</dbReference>
<dbReference type="PANTHER" id="PTHR23150">
    <property type="entry name" value="SULFATASE MODIFYING FACTOR 1, 2"/>
    <property type="match status" value="1"/>
</dbReference>
<dbReference type="Pfam" id="PF03781">
    <property type="entry name" value="FGE-sulfatase"/>
    <property type="match status" value="1"/>
</dbReference>
<feature type="domain" description="Sulfatase-modifying factor enzyme-like" evidence="1">
    <location>
        <begin position="38"/>
        <end position="263"/>
    </location>
</feature>
<sequence>MTATKTDSIPKAIDLARAIQFEGLSQRLAVNRKDGSPMIYVPAGEFEMGDGQGNDCPKHKVHLSAYWIGVYCVTNAQYLRFVEATKHRAPDKADYGNPVWKGRSFPPEKADHPVVCVSWDDATAYAKWAGGALPTEAQWEKAARGPGGLIYPWGNDWDASRCRNDKNKGNETTCPVSGYPGGVSGYGTYNQGGNVWEWCADWYGGGYYGKSPARDPRGPEGGSRRVDRGGSWWYDDPVYFRGANRNWREPGYRYGRQGFRLVRPASPPPPS</sequence>
<organism evidence="2 3">
    <name type="scientific">Candidatus Thiodictyon syntrophicum</name>
    <dbReference type="NCBI Taxonomy" id="1166950"/>
    <lineage>
        <taxon>Bacteria</taxon>
        <taxon>Pseudomonadati</taxon>
        <taxon>Pseudomonadota</taxon>
        <taxon>Gammaproteobacteria</taxon>
        <taxon>Chromatiales</taxon>
        <taxon>Chromatiaceae</taxon>
        <taxon>Thiodictyon</taxon>
    </lineage>
</organism>
<dbReference type="InterPro" id="IPR005532">
    <property type="entry name" value="SUMF_dom"/>
</dbReference>
<dbReference type="RefSeq" id="WP_100919452.1">
    <property type="nucleotide sequence ID" value="NZ_CP020370.1"/>
</dbReference>
<dbReference type="Gene3D" id="3.90.1580.10">
    <property type="entry name" value="paralog of FGE (formylglycine-generating enzyme)"/>
    <property type="match status" value="1"/>
</dbReference>
<dbReference type="InterPro" id="IPR042095">
    <property type="entry name" value="SUMF_sf"/>
</dbReference>
<name>A0A2K8U7Z6_9GAMM</name>
<dbReference type="InterPro" id="IPR051043">
    <property type="entry name" value="Sulfatase_Mod_Factor_Kinase"/>
</dbReference>
<gene>
    <name evidence="2" type="ORF">THSYN_12450</name>
</gene>
<reference evidence="2 3" key="1">
    <citation type="submission" date="2017-03" db="EMBL/GenBank/DDBJ databases">
        <title>Complete genome sequence of Candidatus 'Thiodictyon syntrophicum' sp. nov. strain Cad16T, a photolithoautotroph purple sulfur bacterium isolated from an alpine meromictic lake.</title>
        <authorList>
            <person name="Luedin S.M."/>
            <person name="Pothier J.F."/>
            <person name="Danza F."/>
            <person name="Storelli N."/>
            <person name="Wittwer M."/>
            <person name="Tonolla M."/>
        </authorList>
    </citation>
    <scope>NUCLEOTIDE SEQUENCE [LARGE SCALE GENOMIC DNA]</scope>
    <source>
        <strain evidence="2 3">Cad16T</strain>
    </source>
</reference>
<accession>A0A2K8U7Z6</accession>
<dbReference type="SUPFAM" id="SSF56436">
    <property type="entry name" value="C-type lectin-like"/>
    <property type="match status" value="1"/>
</dbReference>
<dbReference type="InterPro" id="IPR016187">
    <property type="entry name" value="CTDL_fold"/>
</dbReference>
<evidence type="ECO:0000259" key="1">
    <source>
        <dbReference type="Pfam" id="PF03781"/>
    </source>
</evidence>
<evidence type="ECO:0000313" key="3">
    <source>
        <dbReference type="Proteomes" id="UP000232638"/>
    </source>
</evidence>
<dbReference type="EMBL" id="CP020370">
    <property type="protein sequence ID" value="AUB81693.1"/>
    <property type="molecule type" value="Genomic_DNA"/>
</dbReference>
<proteinExistence type="predicted"/>
<keyword evidence="3" id="KW-1185">Reference proteome</keyword>
<dbReference type="PANTHER" id="PTHR23150:SF19">
    <property type="entry name" value="FORMYLGLYCINE-GENERATING ENZYME"/>
    <property type="match status" value="1"/>
</dbReference>
<protein>
    <recommendedName>
        <fullName evidence="1">Sulfatase-modifying factor enzyme-like domain-containing protein</fullName>
    </recommendedName>
</protein>
<dbReference type="OrthoDB" id="9768004at2"/>
<dbReference type="GO" id="GO:0120147">
    <property type="term" value="F:formylglycine-generating oxidase activity"/>
    <property type="evidence" value="ECO:0007669"/>
    <property type="project" value="TreeGrafter"/>
</dbReference>
<dbReference type="KEGG" id="tsy:THSYN_12450"/>
<evidence type="ECO:0000313" key="2">
    <source>
        <dbReference type="EMBL" id="AUB81693.1"/>
    </source>
</evidence>
<dbReference type="AlphaFoldDB" id="A0A2K8U7Z6"/>